<dbReference type="InterPro" id="IPR005162">
    <property type="entry name" value="Retrotrans_gag_dom"/>
</dbReference>
<proteinExistence type="predicted"/>
<organism evidence="3 4">
    <name type="scientific">Austropuccinia psidii MF-1</name>
    <dbReference type="NCBI Taxonomy" id="1389203"/>
    <lineage>
        <taxon>Eukaryota</taxon>
        <taxon>Fungi</taxon>
        <taxon>Dikarya</taxon>
        <taxon>Basidiomycota</taxon>
        <taxon>Pucciniomycotina</taxon>
        <taxon>Pucciniomycetes</taxon>
        <taxon>Pucciniales</taxon>
        <taxon>Sphaerophragmiaceae</taxon>
        <taxon>Austropuccinia</taxon>
    </lineage>
</organism>
<protein>
    <recommendedName>
        <fullName evidence="2">Retrotransposon gag domain-containing protein</fullName>
    </recommendedName>
</protein>
<dbReference type="Pfam" id="PF03732">
    <property type="entry name" value="Retrotrans_gag"/>
    <property type="match status" value="1"/>
</dbReference>
<dbReference type="OrthoDB" id="2506111at2759"/>
<reference evidence="3" key="1">
    <citation type="submission" date="2021-03" db="EMBL/GenBank/DDBJ databases">
        <title>Draft genome sequence of rust myrtle Austropuccinia psidii MF-1, a brazilian biotype.</title>
        <authorList>
            <person name="Quecine M.C."/>
            <person name="Pachon D.M.R."/>
            <person name="Bonatelli M.L."/>
            <person name="Correr F.H."/>
            <person name="Franceschini L.M."/>
            <person name="Leite T.F."/>
            <person name="Margarido G.R.A."/>
            <person name="Almeida C.A."/>
            <person name="Ferrarezi J.A."/>
            <person name="Labate C.A."/>
        </authorList>
    </citation>
    <scope>NUCLEOTIDE SEQUENCE</scope>
    <source>
        <strain evidence="3">MF-1</strain>
    </source>
</reference>
<evidence type="ECO:0000256" key="1">
    <source>
        <dbReference type="SAM" id="MobiDB-lite"/>
    </source>
</evidence>
<accession>A0A9Q3GZT0</accession>
<dbReference type="EMBL" id="AVOT02008422">
    <property type="protein sequence ID" value="MBW0485966.1"/>
    <property type="molecule type" value="Genomic_DNA"/>
</dbReference>
<comment type="caution">
    <text evidence="3">The sequence shown here is derived from an EMBL/GenBank/DDBJ whole genome shotgun (WGS) entry which is preliminary data.</text>
</comment>
<sequence>MPFQPSTPERKTRTQGRPQAVVTPTPRVPLDGALAVAQLRSHLDRGPAPFRKEGRGPRRSGSFSQVAAPTPVGESHSAGGPALANSNQYEPSLLAIMQQMTQIMANFQAASRPPAFKTPSMKAKDSFDGTQPLKVRSFLQSFQLFFHKDKENFSEERRKVLHATSFLIGRAAQWIEPYLYNLTGQDPEYLLNNWVLFQYQLFTLFEDPNEVRKAEAELDGLRMKEGGHLSLFIADFRSIVPRIGDWGESALNHHFRKGLASRILDQLASHLSRIDSLQYLMEVTLELDTRYK</sequence>
<evidence type="ECO:0000259" key="2">
    <source>
        <dbReference type="Pfam" id="PF03732"/>
    </source>
</evidence>
<keyword evidence="4" id="KW-1185">Reference proteome</keyword>
<evidence type="ECO:0000313" key="3">
    <source>
        <dbReference type="EMBL" id="MBW0485966.1"/>
    </source>
</evidence>
<dbReference type="AlphaFoldDB" id="A0A9Q3GZT0"/>
<feature type="region of interest" description="Disordered" evidence="1">
    <location>
        <begin position="1"/>
        <end position="84"/>
    </location>
</feature>
<feature type="compositionally biased region" description="Basic and acidic residues" evidence="1">
    <location>
        <begin position="41"/>
        <end position="56"/>
    </location>
</feature>
<feature type="domain" description="Retrotransposon gag" evidence="2">
    <location>
        <begin position="163"/>
        <end position="260"/>
    </location>
</feature>
<gene>
    <name evidence="3" type="ORF">O181_025681</name>
</gene>
<dbReference type="Proteomes" id="UP000765509">
    <property type="component" value="Unassembled WGS sequence"/>
</dbReference>
<name>A0A9Q3GZT0_9BASI</name>
<evidence type="ECO:0000313" key="4">
    <source>
        <dbReference type="Proteomes" id="UP000765509"/>
    </source>
</evidence>